<feature type="region of interest" description="Disordered" evidence="1">
    <location>
        <begin position="15"/>
        <end position="43"/>
    </location>
</feature>
<gene>
    <name evidence="2" type="ORF">ASPZODRAFT_20334</name>
</gene>
<dbReference type="AlphaFoldDB" id="A0A1L9S5X6"/>
<protein>
    <recommendedName>
        <fullName evidence="4">Methyltransferase domain-containing protein</fullName>
    </recommendedName>
</protein>
<evidence type="ECO:0000313" key="3">
    <source>
        <dbReference type="Proteomes" id="UP000184188"/>
    </source>
</evidence>
<reference evidence="3" key="1">
    <citation type="journal article" date="2017" name="Genome Biol.">
        <title>Comparative genomics reveals high biological diversity and specific adaptations in the industrially and medically important fungal genus Aspergillus.</title>
        <authorList>
            <person name="de Vries R.P."/>
            <person name="Riley R."/>
            <person name="Wiebenga A."/>
            <person name="Aguilar-Osorio G."/>
            <person name="Amillis S."/>
            <person name="Uchima C.A."/>
            <person name="Anderluh G."/>
            <person name="Asadollahi M."/>
            <person name="Askin M."/>
            <person name="Barry K."/>
            <person name="Battaglia E."/>
            <person name="Bayram O."/>
            <person name="Benocci T."/>
            <person name="Braus-Stromeyer S.A."/>
            <person name="Caldana C."/>
            <person name="Canovas D."/>
            <person name="Cerqueira G.C."/>
            <person name="Chen F."/>
            <person name="Chen W."/>
            <person name="Choi C."/>
            <person name="Clum A."/>
            <person name="Dos Santos R.A."/>
            <person name="Damasio A.R."/>
            <person name="Diallinas G."/>
            <person name="Emri T."/>
            <person name="Fekete E."/>
            <person name="Flipphi M."/>
            <person name="Freyberg S."/>
            <person name="Gallo A."/>
            <person name="Gournas C."/>
            <person name="Habgood R."/>
            <person name="Hainaut M."/>
            <person name="Harispe M.L."/>
            <person name="Henrissat B."/>
            <person name="Hilden K.S."/>
            <person name="Hope R."/>
            <person name="Hossain A."/>
            <person name="Karabika E."/>
            <person name="Karaffa L."/>
            <person name="Karanyi Z."/>
            <person name="Krasevec N."/>
            <person name="Kuo A."/>
            <person name="Kusch H."/>
            <person name="LaButti K."/>
            <person name="Lagendijk E.L."/>
            <person name="Lapidus A."/>
            <person name="Levasseur A."/>
            <person name="Lindquist E."/>
            <person name="Lipzen A."/>
            <person name="Logrieco A.F."/>
            <person name="MacCabe A."/>
            <person name="Maekelae M.R."/>
            <person name="Malavazi I."/>
            <person name="Melin P."/>
            <person name="Meyer V."/>
            <person name="Mielnichuk N."/>
            <person name="Miskei M."/>
            <person name="Molnar A.P."/>
            <person name="Mule G."/>
            <person name="Ngan C.Y."/>
            <person name="Orejas M."/>
            <person name="Orosz E."/>
            <person name="Ouedraogo J.P."/>
            <person name="Overkamp K.M."/>
            <person name="Park H.-S."/>
            <person name="Perrone G."/>
            <person name="Piumi F."/>
            <person name="Punt P.J."/>
            <person name="Ram A.F."/>
            <person name="Ramon A."/>
            <person name="Rauscher S."/>
            <person name="Record E."/>
            <person name="Riano-Pachon D.M."/>
            <person name="Robert V."/>
            <person name="Roehrig J."/>
            <person name="Ruller R."/>
            <person name="Salamov A."/>
            <person name="Salih N.S."/>
            <person name="Samson R.A."/>
            <person name="Sandor E."/>
            <person name="Sanguinetti M."/>
            <person name="Schuetze T."/>
            <person name="Sepcic K."/>
            <person name="Shelest E."/>
            <person name="Sherlock G."/>
            <person name="Sophianopoulou V."/>
            <person name="Squina F.M."/>
            <person name="Sun H."/>
            <person name="Susca A."/>
            <person name="Todd R.B."/>
            <person name="Tsang A."/>
            <person name="Unkles S.E."/>
            <person name="van de Wiele N."/>
            <person name="van Rossen-Uffink D."/>
            <person name="Oliveira J.V."/>
            <person name="Vesth T.C."/>
            <person name="Visser J."/>
            <person name="Yu J.-H."/>
            <person name="Zhou M."/>
            <person name="Andersen M.R."/>
            <person name="Archer D.B."/>
            <person name="Baker S.E."/>
            <person name="Benoit I."/>
            <person name="Brakhage A.A."/>
            <person name="Braus G.H."/>
            <person name="Fischer R."/>
            <person name="Frisvad J.C."/>
            <person name="Goldman G.H."/>
            <person name="Houbraken J."/>
            <person name="Oakley B."/>
            <person name="Pocsi I."/>
            <person name="Scazzocchio C."/>
            <person name="Seiboth B."/>
            <person name="vanKuyk P.A."/>
            <person name="Wortman J."/>
            <person name="Dyer P.S."/>
            <person name="Grigoriev I.V."/>
        </authorList>
    </citation>
    <scope>NUCLEOTIDE SEQUENCE [LARGE SCALE GENOMIC DNA]</scope>
    <source>
        <strain evidence="3">CBS 506.65</strain>
    </source>
</reference>
<evidence type="ECO:0008006" key="4">
    <source>
        <dbReference type="Google" id="ProtNLM"/>
    </source>
</evidence>
<dbReference type="RefSeq" id="XP_022577074.1">
    <property type="nucleotide sequence ID" value="XM_022727574.1"/>
</dbReference>
<dbReference type="Gene3D" id="3.40.50.150">
    <property type="entry name" value="Vaccinia Virus protein VP39"/>
    <property type="match status" value="1"/>
</dbReference>
<dbReference type="VEuPathDB" id="FungiDB:ASPZODRAFT_20334"/>
<dbReference type="Proteomes" id="UP000184188">
    <property type="component" value="Unassembled WGS sequence"/>
</dbReference>
<dbReference type="SUPFAM" id="SSF53335">
    <property type="entry name" value="S-adenosyl-L-methionine-dependent methyltransferases"/>
    <property type="match status" value="1"/>
</dbReference>
<accession>A0A1L9S5X6</accession>
<feature type="compositionally biased region" description="Polar residues" evidence="1">
    <location>
        <begin position="34"/>
        <end position="43"/>
    </location>
</feature>
<dbReference type="STRING" id="1073090.A0A1L9S5X6"/>
<organism evidence="2 3">
    <name type="scientific">Penicilliopsis zonata CBS 506.65</name>
    <dbReference type="NCBI Taxonomy" id="1073090"/>
    <lineage>
        <taxon>Eukaryota</taxon>
        <taxon>Fungi</taxon>
        <taxon>Dikarya</taxon>
        <taxon>Ascomycota</taxon>
        <taxon>Pezizomycotina</taxon>
        <taxon>Eurotiomycetes</taxon>
        <taxon>Eurotiomycetidae</taxon>
        <taxon>Eurotiales</taxon>
        <taxon>Aspergillaceae</taxon>
        <taxon>Penicilliopsis</taxon>
    </lineage>
</organism>
<dbReference type="CDD" id="cd02440">
    <property type="entry name" value="AdoMet_MTases"/>
    <property type="match status" value="1"/>
</dbReference>
<evidence type="ECO:0000256" key="1">
    <source>
        <dbReference type="SAM" id="MobiDB-lite"/>
    </source>
</evidence>
<dbReference type="PANTHER" id="PTHR43591:SF31">
    <property type="entry name" value="LAEA-LIKE, PUTATIVE (AFU_ORTHOLOGUE AFUA_8G01930)-RELATED"/>
    <property type="match status" value="1"/>
</dbReference>
<proteinExistence type="predicted"/>
<dbReference type="InterPro" id="IPR029063">
    <property type="entry name" value="SAM-dependent_MTases_sf"/>
</dbReference>
<dbReference type="GeneID" id="34614038"/>
<evidence type="ECO:0000313" key="2">
    <source>
        <dbReference type="EMBL" id="OJJ42564.1"/>
    </source>
</evidence>
<dbReference type="GO" id="GO:0008168">
    <property type="term" value="F:methyltransferase activity"/>
    <property type="evidence" value="ECO:0007669"/>
    <property type="project" value="TreeGrafter"/>
</dbReference>
<dbReference type="PANTHER" id="PTHR43591">
    <property type="entry name" value="METHYLTRANSFERASE"/>
    <property type="match status" value="1"/>
</dbReference>
<dbReference type="OrthoDB" id="2013972at2759"/>
<dbReference type="Pfam" id="PF13489">
    <property type="entry name" value="Methyltransf_23"/>
    <property type="match status" value="1"/>
</dbReference>
<dbReference type="EMBL" id="KV878358">
    <property type="protein sequence ID" value="OJJ42564.1"/>
    <property type="molecule type" value="Genomic_DNA"/>
</dbReference>
<keyword evidence="3" id="KW-1185">Reference proteome</keyword>
<sequence length="339" mass="38068">MASIPSNAATVNVAEESSLVVDDAANDDPRNDSDNASLDASGSEFTSLRSSILDYQYENGRRYQNYRKGEYLFPNDDEEQDRMDFLHHVYGMILGGELHLAPIKNPQRVLDIGTGTGIWAMDFADQYPSAEVVGNDLSPIQPGWLPPNCVFEIDDFEAEWEYNRPFDYVHGRELAGAVKDINRLAEQAFNNIKSGGYFELQAFTVKVYSDDGSLEERGPFTVQMCELIAQAGEKFGKPMQNMDTWPAALEAAGFLDVKTQVFKVPFSPWPKDEKQKNIGRYCQSVHSQGLSSYLPGILSTTLGWTELETTVMVAKVKNELKDLSVHQYNKLYVIYGRKP</sequence>
<name>A0A1L9S5X6_9EURO</name>